<feature type="compositionally biased region" description="Basic and acidic residues" evidence="10">
    <location>
        <begin position="1"/>
        <end position="10"/>
    </location>
</feature>
<keyword evidence="4" id="KW-0862">Zinc</keyword>
<keyword evidence="6" id="KW-0238">DNA-binding</keyword>
<evidence type="ECO:0000256" key="4">
    <source>
        <dbReference type="ARBA" id="ARBA00022833"/>
    </source>
</evidence>
<evidence type="ECO:0000256" key="6">
    <source>
        <dbReference type="ARBA" id="ARBA00023125"/>
    </source>
</evidence>
<keyword evidence="8" id="KW-0804">Transcription</keyword>
<feature type="compositionally biased region" description="Basic and acidic residues" evidence="10">
    <location>
        <begin position="24"/>
        <end position="35"/>
    </location>
</feature>
<evidence type="ECO:0000256" key="8">
    <source>
        <dbReference type="ARBA" id="ARBA00023163"/>
    </source>
</evidence>
<evidence type="ECO:0000256" key="5">
    <source>
        <dbReference type="ARBA" id="ARBA00023015"/>
    </source>
</evidence>
<dbReference type="InterPro" id="IPR006455">
    <property type="entry name" value="Homeodomain_ZF_HD"/>
</dbReference>
<name>A0A7J6DVT4_CANSA</name>
<dbReference type="GO" id="GO:0003700">
    <property type="term" value="F:DNA-binding transcription factor activity"/>
    <property type="evidence" value="ECO:0007669"/>
    <property type="project" value="TreeGrafter"/>
</dbReference>
<feature type="compositionally biased region" description="Polar residues" evidence="10">
    <location>
        <begin position="11"/>
        <end position="23"/>
    </location>
</feature>
<feature type="compositionally biased region" description="Polar residues" evidence="10">
    <location>
        <begin position="48"/>
        <end position="62"/>
    </location>
</feature>
<dbReference type="Gene3D" id="1.10.10.60">
    <property type="entry name" value="Homeodomain-like"/>
    <property type="match status" value="1"/>
</dbReference>
<dbReference type="FunFam" id="1.10.10.60:FF:000257">
    <property type="entry name" value="Zinc-finger homeodomain protein 2"/>
    <property type="match status" value="1"/>
</dbReference>
<dbReference type="PANTHER" id="PTHR31948:SF60">
    <property type="entry name" value="ZINC-FINGER HOMEODOMAIN PROTEIN 5"/>
    <property type="match status" value="1"/>
</dbReference>
<dbReference type="Pfam" id="PF04770">
    <property type="entry name" value="ZF-HD_dimer"/>
    <property type="match status" value="1"/>
</dbReference>
<dbReference type="Proteomes" id="UP000525078">
    <property type="component" value="Unassembled WGS sequence"/>
</dbReference>
<protein>
    <recommendedName>
        <fullName evidence="11">ZF-HD dimerization-type domain-containing protein</fullName>
    </recommendedName>
</protein>
<feature type="non-terminal residue" evidence="12">
    <location>
        <position position="1"/>
    </location>
</feature>
<dbReference type="AlphaFoldDB" id="A0A7J6DVT4"/>
<keyword evidence="3" id="KW-0863">Zinc-finger</keyword>
<dbReference type="PANTHER" id="PTHR31948">
    <property type="entry name" value="ZINC-FINGER HOMEODOMAIN PROTEIN 2"/>
    <property type="match status" value="1"/>
</dbReference>
<dbReference type="GO" id="GO:0000976">
    <property type="term" value="F:transcription cis-regulatory region binding"/>
    <property type="evidence" value="ECO:0007669"/>
    <property type="project" value="TreeGrafter"/>
</dbReference>
<dbReference type="GO" id="GO:0005634">
    <property type="term" value="C:nucleus"/>
    <property type="evidence" value="ECO:0007669"/>
    <property type="project" value="UniProtKB-SubCell"/>
</dbReference>
<evidence type="ECO:0000313" key="13">
    <source>
        <dbReference type="Proteomes" id="UP000525078"/>
    </source>
</evidence>
<dbReference type="NCBIfam" id="TIGR01566">
    <property type="entry name" value="ZF_HD_prot_N"/>
    <property type="match status" value="1"/>
</dbReference>
<dbReference type="SUPFAM" id="SSF46689">
    <property type="entry name" value="Homeodomain-like"/>
    <property type="match status" value="1"/>
</dbReference>
<evidence type="ECO:0000256" key="3">
    <source>
        <dbReference type="ARBA" id="ARBA00022771"/>
    </source>
</evidence>
<sequence length="379" mass="41956">MEFRAQDNEMRTSPTGTLTYNTHVSKEGGGGERRSRSVNNNHNHNHNGSTNTMSCTNQTLDTNYPPRLSFHNQTGQLHGSRDPDPDRVTTLPITTTFSPSGASANKSSSKTTSSSAIRYRECLKNHAASTGGNIYDGCGEFMPSGEEGSLEALKCAACQCHRNFHRKEIDGESQLYSPSSRRSSSTNATTLMLNALQLPPPLPSPSGFHHHHHHHKYFNHGAPQIIQPMNVAFGGGGAAGTESSSEDLNLYGSTAEAAAAAAAAPPPFGSKKRFRTKFTQEQKDKMLEFSEKVGWRFQKQNEEEVERFCAEVGIRRQVLKVWMHNNKSTMMKTKPNNINNNNNQDMNRVVLMNDDNNMVASNHHQSSIDEWFLSSLAFN</sequence>
<proteinExistence type="predicted"/>
<accession>A0A7J6DVT4</accession>
<evidence type="ECO:0000256" key="7">
    <source>
        <dbReference type="ARBA" id="ARBA00023155"/>
    </source>
</evidence>
<dbReference type="EMBL" id="JAATIP010000374">
    <property type="protein sequence ID" value="KAF4350136.1"/>
    <property type="molecule type" value="Genomic_DNA"/>
</dbReference>
<gene>
    <name evidence="12" type="ORF">F8388_001314</name>
</gene>
<feature type="domain" description="ZF-HD dimerization-type" evidence="11">
    <location>
        <begin position="119"/>
        <end position="168"/>
    </location>
</feature>
<dbReference type="InterPro" id="IPR009057">
    <property type="entry name" value="Homeodomain-like_sf"/>
</dbReference>
<evidence type="ECO:0000256" key="10">
    <source>
        <dbReference type="SAM" id="MobiDB-lite"/>
    </source>
</evidence>
<dbReference type="PROSITE" id="PS51523">
    <property type="entry name" value="ZF_HD_DIMER"/>
    <property type="match status" value="1"/>
</dbReference>
<comment type="subcellular location">
    <subcellularLocation>
        <location evidence="1">Nucleus</location>
    </subcellularLocation>
</comment>
<evidence type="ECO:0000259" key="11">
    <source>
        <dbReference type="PROSITE" id="PS51523"/>
    </source>
</evidence>
<evidence type="ECO:0000256" key="9">
    <source>
        <dbReference type="ARBA" id="ARBA00023242"/>
    </source>
</evidence>
<keyword evidence="9" id="KW-0539">Nucleus</keyword>
<feature type="region of interest" description="Disordered" evidence="10">
    <location>
        <begin position="1"/>
        <end position="114"/>
    </location>
</feature>
<evidence type="ECO:0000313" key="12">
    <source>
        <dbReference type="EMBL" id="KAF4350136.1"/>
    </source>
</evidence>
<comment type="caution">
    <text evidence="12">The sequence shown here is derived from an EMBL/GenBank/DDBJ whole genome shotgun (WGS) entry which is preliminary data.</text>
</comment>
<keyword evidence="2" id="KW-0479">Metal-binding</keyword>
<keyword evidence="7" id="KW-0371">Homeobox</keyword>
<evidence type="ECO:0000256" key="1">
    <source>
        <dbReference type="ARBA" id="ARBA00004123"/>
    </source>
</evidence>
<dbReference type="NCBIfam" id="TIGR01565">
    <property type="entry name" value="homeo_ZF_HD"/>
    <property type="match status" value="1"/>
</dbReference>
<keyword evidence="5" id="KW-0805">Transcription regulation</keyword>
<feature type="compositionally biased region" description="Low complexity" evidence="10">
    <location>
        <begin position="98"/>
        <end position="114"/>
    </location>
</feature>
<reference evidence="12 13" key="1">
    <citation type="journal article" date="2020" name="bioRxiv">
        <title>Sequence and annotation of 42 cannabis genomes reveals extensive copy number variation in cannabinoid synthesis and pathogen resistance genes.</title>
        <authorList>
            <person name="Mckernan K.J."/>
            <person name="Helbert Y."/>
            <person name="Kane L.T."/>
            <person name="Ebling H."/>
            <person name="Zhang L."/>
            <person name="Liu B."/>
            <person name="Eaton Z."/>
            <person name="Mclaughlin S."/>
            <person name="Kingan S."/>
            <person name="Baybayan P."/>
            <person name="Concepcion G."/>
            <person name="Jordan M."/>
            <person name="Riva A."/>
            <person name="Barbazuk W."/>
            <person name="Harkins T."/>
        </authorList>
    </citation>
    <scope>NUCLEOTIDE SEQUENCE [LARGE SCALE GENOMIC DNA]</scope>
    <source>
        <strain evidence="13">cv. Jamaican Lion 4</strain>
        <tissue evidence="12">Leaf</tissue>
    </source>
</reference>
<dbReference type="GO" id="GO:0008270">
    <property type="term" value="F:zinc ion binding"/>
    <property type="evidence" value="ECO:0007669"/>
    <property type="project" value="UniProtKB-KW"/>
</dbReference>
<organism evidence="12 13">
    <name type="scientific">Cannabis sativa</name>
    <name type="common">Hemp</name>
    <name type="synonym">Marijuana</name>
    <dbReference type="NCBI Taxonomy" id="3483"/>
    <lineage>
        <taxon>Eukaryota</taxon>
        <taxon>Viridiplantae</taxon>
        <taxon>Streptophyta</taxon>
        <taxon>Embryophyta</taxon>
        <taxon>Tracheophyta</taxon>
        <taxon>Spermatophyta</taxon>
        <taxon>Magnoliopsida</taxon>
        <taxon>eudicotyledons</taxon>
        <taxon>Gunneridae</taxon>
        <taxon>Pentapetalae</taxon>
        <taxon>rosids</taxon>
        <taxon>fabids</taxon>
        <taxon>Rosales</taxon>
        <taxon>Cannabaceae</taxon>
        <taxon>Cannabis</taxon>
    </lineage>
</organism>
<dbReference type="InterPro" id="IPR006456">
    <property type="entry name" value="ZF_HD_homeobox_Cys/His_dimer"/>
</dbReference>
<evidence type="ECO:0000256" key="2">
    <source>
        <dbReference type="ARBA" id="ARBA00022723"/>
    </source>
</evidence>
<dbReference type="GO" id="GO:0050793">
    <property type="term" value="P:regulation of developmental process"/>
    <property type="evidence" value="ECO:0007669"/>
    <property type="project" value="TreeGrafter"/>
</dbReference>